<feature type="signal peptide" evidence="1">
    <location>
        <begin position="1"/>
        <end position="21"/>
    </location>
</feature>
<reference evidence="2 3" key="1">
    <citation type="submission" date="2018-08" db="EMBL/GenBank/DDBJ databases">
        <title>Salinimonas sediminis sp. nov., a piezophilic bacterium isolated from a deep-sea sediment sample from the New Britain Trench.</title>
        <authorList>
            <person name="Cao J."/>
        </authorList>
    </citation>
    <scope>NUCLEOTIDE SEQUENCE [LARGE SCALE GENOMIC DNA]</scope>
    <source>
        <strain evidence="2 3">N102</strain>
    </source>
</reference>
<gene>
    <name evidence="2" type="ORF">D0Y50_15065</name>
</gene>
<dbReference type="Proteomes" id="UP000262073">
    <property type="component" value="Chromosome"/>
</dbReference>
<feature type="chain" id="PRO_5017071319" evidence="1">
    <location>
        <begin position="22"/>
        <end position="126"/>
    </location>
</feature>
<keyword evidence="3" id="KW-1185">Reference proteome</keyword>
<protein>
    <submittedName>
        <fullName evidence="2">Uncharacterized protein</fullName>
    </submittedName>
</protein>
<dbReference type="KEGG" id="salm:D0Y50_15065"/>
<proteinExistence type="predicted"/>
<evidence type="ECO:0000313" key="2">
    <source>
        <dbReference type="EMBL" id="AXR07561.1"/>
    </source>
</evidence>
<accession>A0A346NPV4</accession>
<evidence type="ECO:0000256" key="1">
    <source>
        <dbReference type="SAM" id="SignalP"/>
    </source>
</evidence>
<dbReference type="OrthoDB" id="6387844at2"/>
<dbReference type="EMBL" id="CP031769">
    <property type="protein sequence ID" value="AXR07561.1"/>
    <property type="molecule type" value="Genomic_DNA"/>
</dbReference>
<keyword evidence="1" id="KW-0732">Signal</keyword>
<dbReference type="RefSeq" id="WP_108567473.1">
    <property type="nucleotide sequence ID" value="NZ_CP031769.1"/>
</dbReference>
<sequence length="126" mass="13577">MKLLRALTFLSTLAVAAPGMAAGNISQPAIAPCPGEFYNVSMPQGATQCQRFDDDMPASLIFHTPQSTESVLQWYQQHMPQLHVASQFNGRVVLTGAQNTIRVVVSPDHSGAQVDLLILDSLLASQ</sequence>
<name>A0A346NPV4_9ALTE</name>
<dbReference type="AlphaFoldDB" id="A0A346NPV4"/>
<organism evidence="2 3">
    <name type="scientific">Salinimonas sediminis</name>
    <dbReference type="NCBI Taxonomy" id="2303538"/>
    <lineage>
        <taxon>Bacteria</taxon>
        <taxon>Pseudomonadati</taxon>
        <taxon>Pseudomonadota</taxon>
        <taxon>Gammaproteobacteria</taxon>
        <taxon>Alteromonadales</taxon>
        <taxon>Alteromonadaceae</taxon>
        <taxon>Alteromonas/Salinimonas group</taxon>
        <taxon>Salinimonas</taxon>
    </lineage>
</organism>
<evidence type="ECO:0000313" key="3">
    <source>
        <dbReference type="Proteomes" id="UP000262073"/>
    </source>
</evidence>